<gene>
    <name evidence="1" type="ORF">C1H46_042950</name>
</gene>
<reference evidence="1 2" key="1">
    <citation type="journal article" date="2019" name="G3 (Bethesda)">
        <title>Sequencing of a Wild Apple (Malus baccata) Genome Unravels the Differences Between Cultivated and Wild Apple Species Regarding Disease Resistance and Cold Tolerance.</title>
        <authorList>
            <person name="Chen X."/>
        </authorList>
    </citation>
    <scope>NUCLEOTIDE SEQUENCE [LARGE SCALE GENOMIC DNA]</scope>
    <source>
        <strain evidence="2">cv. Shandingzi</strain>
        <tissue evidence="1">Leaves</tissue>
    </source>
</reference>
<protein>
    <submittedName>
        <fullName evidence="1">Uncharacterized protein</fullName>
    </submittedName>
</protein>
<keyword evidence="2" id="KW-1185">Reference proteome</keyword>
<name>A0A540KBB9_MALBA</name>
<evidence type="ECO:0000313" key="1">
    <source>
        <dbReference type="EMBL" id="TQD71515.1"/>
    </source>
</evidence>
<proteinExistence type="predicted"/>
<dbReference type="Proteomes" id="UP000315295">
    <property type="component" value="Unassembled WGS sequence"/>
</dbReference>
<organism evidence="1 2">
    <name type="scientific">Malus baccata</name>
    <name type="common">Siberian crab apple</name>
    <name type="synonym">Pyrus baccata</name>
    <dbReference type="NCBI Taxonomy" id="106549"/>
    <lineage>
        <taxon>Eukaryota</taxon>
        <taxon>Viridiplantae</taxon>
        <taxon>Streptophyta</taxon>
        <taxon>Embryophyta</taxon>
        <taxon>Tracheophyta</taxon>
        <taxon>Spermatophyta</taxon>
        <taxon>Magnoliopsida</taxon>
        <taxon>eudicotyledons</taxon>
        <taxon>Gunneridae</taxon>
        <taxon>Pentapetalae</taxon>
        <taxon>rosids</taxon>
        <taxon>fabids</taxon>
        <taxon>Rosales</taxon>
        <taxon>Rosaceae</taxon>
        <taxon>Amygdaloideae</taxon>
        <taxon>Maleae</taxon>
        <taxon>Malus</taxon>
    </lineage>
</organism>
<sequence length="72" mass="8201">MAELQSQRSTTSSELEKDFEVNKPMLVEYAVGAKRIQALKVNKRIRQANITMGEVKWLELKSAFEAFLLSTP</sequence>
<dbReference type="AlphaFoldDB" id="A0A540KBB9"/>
<evidence type="ECO:0000313" key="2">
    <source>
        <dbReference type="Proteomes" id="UP000315295"/>
    </source>
</evidence>
<comment type="caution">
    <text evidence="1">The sequence shown here is derived from an EMBL/GenBank/DDBJ whole genome shotgun (WGS) entry which is preliminary data.</text>
</comment>
<accession>A0A540KBB9</accession>
<dbReference type="EMBL" id="VIEB01001541">
    <property type="protein sequence ID" value="TQD71515.1"/>
    <property type="molecule type" value="Genomic_DNA"/>
</dbReference>